<dbReference type="Proteomes" id="UP001201163">
    <property type="component" value="Unassembled WGS sequence"/>
</dbReference>
<evidence type="ECO:0000313" key="1">
    <source>
        <dbReference type="EMBL" id="KAH8981622.1"/>
    </source>
</evidence>
<proteinExistence type="predicted"/>
<accession>A0AAD4L618</accession>
<organism evidence="1 2">
    <name type="scientific">Lactarius akahatsu</name>
    <dbReference type="NCBI Taxonomy" id="416441"/>
    <lineage>
        <taxon>Eukaryota</taxon>
        <taxon>Fungi</taxon>
        <taxon>Dikarya</taxon>
        <taxon>Basidiomycota</taxon>
        <taxon>Agaricomycotina</taxon>
        <taxon>Agaricomycetes</taxon>
        <taxon>Russulales</taxon>
        <taxon>Russulaceae</taxon>
        <taxon>Lactarius</taxon>
    </lineage>
</organism>
<dbReference type="InterPro" id="IPR032675">
    <property type="entry name" value="LRR_dom_sf"/>
</dbReference>
<name>A0AAD4L618_9AGAM</name>
<dbReference type="Gene3D" id="3.80.10.10">
    <property type="entry name" value="Ribonuclease Inhibitor"/>
    <property type="match status" value="1"/>
</dbReference>
<reference evidence="1" key="1">
    <citation type="submission" date="2022-01" db="EMBL/GenBank/DDBJ databases">
        <title>Comparative genomics reveals a dynamic genome evolution in the ectomycorrhizal milk-cap (Lactarius) mushrooms.</title>
        <authorList>
            <consortium name="DOE Joint Genome Institute"/>
            <person name="Lebreton A."/>
            <person name="Tang N."/>
            <person name="Kuo A."/>
            <person name="LaButti K."/>
            <person name="Drula E."/>
            <person name="Barry K."/>
            <person name="Clum A."/>
            <person name="Lipzen A."/>
            <person name="Mousain D."/>
            <person name="Ng V."/>
            <person name="Wang R."/>
            <person name="Wang X."/>
            <person name="Dai Y."/>
            <person name="Henrissat B."/>
            <person name="Grigoriev I.V."/>
            <person name="Guerin-Laguette A."/>
            <person name="Yu F."/>
            <person name="Martin F.M."/>
        </authorList>
    </citation>
    <scope>NUCLEOTIDE SEQUENCE</scope>
    <source>
        <strain evidence="1">QP</strain>
    </source>
</reference>
<dbReference type="EMBL" id="JAKELL010000113">
    <property type="protein sequence ID" value="KAH8981622.1"/>
    <property type="molecule type" value="Genomic_DNA"/>
</dbReference>
<protein>
    <submittedName>
        <fullName evidence="1">Uncharacterized protein</fullName>
    </submittedName>
</protein>
<evidence type="ECO:0000313" key="2">
    <source>
        <dbReference type="Proteomes" id="UP001201163"/>
    </source>
</evidence>
<dbReference type="SUPFAM" id="SSF52047">
    <property type="entry name" value="RNI-like"/>
    <property type="match status" value="1"/>
</dbReference>
<keyword evidence="2" id="KW-1185">Reference proteome</keyword>
<sequence length="309" mass="33582">MREPFPALTNLRLWSADLGATAPIISQGFLSESTRLQKITLGSISFPTLPNLLLSCGDLISLRLMEIPNSGYISPEAMVAGLSSLSQLKTLEIGFSSPRSCSGRRLPPPSIRSTISTLTEFTFKGSSEYLEDLVARMDTPSLHEFDILFFHQLIFDVPQLSQFICRTEGLGSPDKATVLSSEIAVSLRLLQVARSTGSPIVRSFSLNIPYKDLDWQISSVAQICLQSLPLLSGVKKLSIDSTAEQAVASLFRPFTAVEELCVSEPLGSQIALALAGATRQAEIQMLPALRSTSFKEPLGFTSVPEIFEP</sequence>
<gene>
    <name evidence="1" type="ORF">EDB92DRAFT_1897019</name>
</gene>
<comment type="caution">
    <text evidence="1">The sequence shown here is derived from an EMBL/GenBank/DDBJ whole genome shotgun (WGS) entry which is preliminary data.</text>
</comment>
<dbReference type="AlphaFoldDB" id="A0AAD4L618"/>